<feature type="transmembrane region" description="Helical" evidence="2">
    <location>
        <begin position="136"/>
        <end position="155"/>
    </location>
</feature>
<evidence type="ECO:0000313" key="4">
    <source>
        <dbReference type="Proteomes" id="UP001530315"/>
    </source>
</evidence>
<accession>A0ABD3P7H0</accession>
<reference evidence="3 4" key="1">
    <citation type="submission" date="2024-10" db="EMBL/GenBank/DDBJ databases">
        <title>Updated reference genomes for cyclostephanoid diatoms.</title>
        <authorList>
            <person name="Roberts W.R."/>
            <person name="Alverson A.J."/>
        </authorList>
    </citation>
    <scope>NUCLEOTIDE SEQUENCE [LARGE SCALE GENOMIC DNA]</scope>
    <source>
        <strain evidence="3 4">AJA276-08</strain>
    </source>
</reference>
<feature type="region of interest" description="Disordered" evidence="1">
    <location>
        <begin position="315"/>
        <end position="334"/>
    </location>
</feature>
<sequence length="398" mass="43335">MSVDPSHYLPSANGGKPPLLKLQNISARPELNGRFGQAVSFSAGRYVVAVLDATTAAATAGGGIDGHAAPQQPTFLKLKPENLAEAGNIDQLRFGAGMIFESAKSYISNPAMQEWGLKIIAKLPPALQQRMTPNHALLAAGIAALTIVALWWIILGNLLGFTKLFVFVSVSALLLSVSSPDWVEGYKANKPIKLIARNSAINFRRRWKDNLVNMTGYTSLSDNMALASLVIVLLFAGKAVLTPSTPSLPTRMTTMPVGGTRPTPPQYDLEHIYKLGYDDAKAGNDFRTSLPDDIIKYNSAQEILPARDQYDVGNDYDWPYNPSSPPPPRSKKSSLGMGTILSMFALYRFGKDLATSPDGRLLLDPQIIMAKLKTVEPWRLGLLGMSLFRVLTALRSFF</sequence>
<keyword evidence="4" id="KW-1185">Reference proteome</keyword>
<keyword evidence="2" id="KW-0812">Transmembrane</keyword>
<organism evidence="3 4">
    <name type="scientific">Stephanodiscus triporus</name>
    <dbReference type="NCBI Taxonomy" id="2934178"/>
    <lineage>
        <taxon>Eukaryota</taxon>
        <taxon>Sar</taxon>
        <taxon>Stramenopiles</taxon>
        <taxon>Ochrophyta</taxon>
        <taxon>Bacillariophyta</taxon>
        <taxon>Coscinodiscophyceae</taxon>
        <taxon>Thalassiosirophycidae</taxon>
        <taxon>Stephanodiscales</taxon>
        <taxon>Stephanodiscaceae</taxon>
        <taxon>Stephanodiscus</taxon>
    </lineage>
</organism>
<comment type="caution">
    <text evidence="3">The sequence shown here is derived from an EMBL/GenBank/DDBJ whole genome shotgun (WGS) entry which is preliminary data.</text>
</comment>
<dbReference type="EMBL" id="JALLAZ020000937">
    <property type="protein sequence ID" value="KAL3784209.1"/>
    <property type="molecule type" value="Genomic_DNA"/>
</dbReference>
<evidence type="ECO:0000313" key="3">
    <source>
        <dbReference type="EMBL" id="KAL3784209.1"/>
    </source>
</evidence>
<keyword evidence="2" id="KW-1133">Transmembrane helix</keyword>
<evidence type="ECO:0000256" key="1">
    <source>
        <dbReference type="SAM" id="MobiDB-lite"/>
    </source>
</evidence>
<dbReference type="AlphaFoldDB" id="A0ABD3P7H0"/>
<evidence type="ECO:0000256" key="2">
    <source>
        <dbReference type="SAM" id="Phobius"/>
    </source>
</evidence>
<gene>
    <name evidence="3" type="ORF">ACHAW5_005261</name>
</gene>
<proteinExistence type="predicted"/>
<protein>
    <submittedName>
        <fullName evidence="3">Uncharacterized protein</fullName>
    </submittedName>
</protein>
<dbReference type="Proteomes" id="UP001530315">
    <property type="component" value="Unassembled WGS sequence"/>
</dbReference>
<name>A0ABD3P7H0_9STRA</name>
<keyword evidence="2" id="KW-0472">Membrane</keyword>